<dbReference type="AlphaFoldDB" id="A0A9D1EJV2"/>
<dbReference type="GO" id="GO:0043138">
    <property type="term" value="F:3'-5' DNA helicase activity"/>
    <property type="evidence" value="ECO:0007669"/>
    <property type="project" value="UniProtKB-UniRule"/>
</dbReference>
<evidence type="ECO:0000256" key="6">
    <source>
        <dbReference type="ARBA" id="ARBA00022839"/>
    </source>
</evidence>
<evidence type="ECO:0000256" key="11">
    <source>
        <dbReference type="ARBA" id="ARBA00034617"/>
    </source>
</evidence>
<comment type="cofactor">
    <cofactor evidence="13">
        <name>Mg(2+)</name>
        <dbReference type="ChEBI" id="CHEBI:18420"/>
    </cofactor>
</comment>
<name>A0A9D1EJV2_9FIRM</name>
<dbReference type="Gene3D" id="3.40.50.300">
    <property type="entry name" value="P-loop containing nucleotide triphosphate hydrolases"/>
    <property type="match status" value="4"/>
</dbReference>
<dbReference type="Proteomes" id="UP000886841">
    <property type="component" value="Unassembled WGS sequence"/>
</dbReference>
<feature type="domain" description="UvrD-like helicase C-terminal" evidence="17">
    <location>
        <begin position="525"/>
        <end position="824"/>
    </location>
</feature>
<evidence type="ECO:0000256" key="13">
    <source>
        <dbReference type="HAMAP-Rule" id="MF_01451"/>
    </source>
</evidence>
<evidence type="ECO:0000256" key="3">
    <source>
        <dbReference type="ARBA" id="ARBA00022763"/>
    </source>
</evidence>
<keyword evidence="1 13" id="KW-0540">Nuclease</keyword>
<dbReference type="NCBIfam" id="TIGR02785">
    <property type="entry name" value="addA_Gpos"/>
    <property type="match status" value="1"/>
</dbReference>
<dbReference type="PROSITE" id="PS51217">
    <property type="entry name" value="UVRD_HELICASE_CTER"/>
    <property type="match status" value="1"/>
</dbReference>
<keyword evidence="10 13" id="KW-0413">Isomerase</keyword>
<dbReference type="GO" id="GO:0000724">
    <property type="term" value="P:double-strand break repair via homologous recombination"/>
    <property type="evidence" value="ECO:0007669"/>
    <property type="project" value="UniProtKB-UniRule"/>
</dbReference>
<dbReference type="EMBL" id="DVHU01000061">
    <property type="protein sequence ID" value="HIR93151.1"/>
    <property type="molecule type" value="Genomic_DNA"/>
</dbReference>
<dbReference type="Pfam" id="PF13361">
    <property type="entry name" value="UvrD_C"/>
    <property type="match status" value="1"/>
</dbReference>
<dbReference type="InterPro" id="IPR011335">
    <property type="entry name" value="Restrct_endonuc-II-like"/>
</dbReference>
<evidence type="ECO:0000256" key="4">
    <source>
        <dbReference type="ARBA" id="ARBA00022801"/>
    </source>
</evidence>
<dbReference type="InterPro" id="IPR038726">
    <property type="entry name" value="PDDEXK_AddAB-type"/>
</dbReference>
<gene>
    <name evidence="13 18" type="primary">addA</name>
    <name evidence="18" type="ORF">IAB98_07020</name>
</gene>
<accession>A0A9D1EJV2</accession>
<organism evidence="18 19">
    <name type="scientific">Candidatus Egerieimonas intestinavium</name>
    <dbReference type="NCBI Taxonomy" id="2840777"/>
    <lineage>
        <taxon>Bacteria</taxon>
        <taxon>Bacillati</taxon>
        <taxon>Bacillota</taxon>
        <taxon>Clostridia</taxon>
        <taxon>Lachnospirales</taxon>
        <taxon>Lachnospiraceae</taxon>
        <taxon>Lachnospiraceae incertae sedis</taxon>
        <taxon>Candidatus Egerieimonas</taxon>
    </lineage>
</organism>
<dbReference type="SUPFAM" id="SSF52540">
    <property type="entry name" value="P-loop containing nucleoside triphosphate hydrolases"/>
    <property type="match status" value="1"/>
</dbReference>
<evidence type="ECO:0000256" key="7">
    <source>
        <dbReference type="ARBA" id="ARBA00022840"/>
    </source>
</evidence>
<comment type="catalytic activity">
    <reaction evidence="12 13">
        <text>ATP + H2O = ADP + phosphate + H(+)</text>
        <dbReference type="Rhea" id="RHEA:13065"/>
        <dbReference type="ChEBI" id="CHEBI:15377"/>
        <dbReference type="ChEBI" id="CHEBI:15378"/>
        <dbReference type="ChEBI" id="CHEBI:30616"/>
        <dbReference type="ChEBI" id="CHEBI:43474"/>
        <dbReference type="ChEBI" id="CHEBI:456216"/>
        <dbReference type="EC" id="5.6.2.4"/>
    </reaction>
</comment>
<dbReference type="Gene3D" id="1.10.274.50">
    <property type="match status" value="1"/>
</dbReference>
<evidence type="ECO:0000313" key="18">
    <source>
        <dbReference type="EMBL" id="HIR93151.1"/>
    </source>
</evidence>
<dbReference type="Pfam" id="PF00580">
    <property type="entry name" value="UvrD-helicase"/>
    <property type="match status" value="1"/>
</dbReference>
<evidence type="ECO:0000256" key="5">
    <source>
        <dbReference type="ARBA" id="ARBA00022806"/>
    </source>
</evidence>
<dbReference type="EC" id="3.1.-.-" evidence="13"/>
<evidence type="ECO:0000256" key="1">
    <source>
        <dbReference type="ARBA" id="ARBA00022722"/>
    </source>
</evidence>
<dbReference type="InterPro" id="IPR000212">
    <property type="entry name" value="DNA_helicase_UvrD/REP"/>
</dbReference>
<dbReference type="PROSITE" id="PS51198">
    <property type="entry name" value="UVRD_HELICASE_ATP_BIND"/>
    <property type="match status" value="1"/>
</dbReference>
<evidence type="ECO:0000259" key="16">
    <source>
        <dbReference type="PROSITE" id="PS51198"/>
    </source>
</evidence>
<sequence length="1256" mass="143760">MSVKWTEEQQQVIDLQDRNILVSAAAGSGKTAVLVERILQKIIRPQKPLDIDQLLIVTFTRAAAGEMRERLLKALESRLAAEPENEHLQRQSALIHHAQITTIDGFCAHVLRNYFHTIGLDPAYRTADEGELKLLKAETVQEVLEEAYASKSPEFEHFVECYAQGREDGNLEEMILRLYEFSMSYPWPQEWLEDCRKTYQAESWEQIEASSWMACLAQEADRLLGEALEITRESLTIAGEPEGPWMYQEALQQDAALLGEISGCSSYGERVRLLSQVKYARLSAKKDPNVSQRKKEQVKGNRDRVKEILKGLTEQFYYGDQESVLANIKNCASPVGTLVELTKEFSRAFAQKKRQKNLLDFADMEHFALEILVEKKDGQVVRKPAALEFSAQFEEILIDEYQDSNLVQELLLTSVSRAAEGHHNIFMVGDVKQSIYRFRLARPELFMEKYDTYSTEGGEEQRIDLHRNFRSRREVLESVNFLFEQFMTRGLGGVEYDAGAALYPGAKFAPLEGEESPEKERTAQGEPAGEHSEEESSASTLHAAEVLLVEKDGELVNEDENATAMELEARAVGSRIRQLVGHQPVWDKELEAYRPAMYRDCVILLRSISGWAETFGRVLQGMGIPSYSSQRTGYFSAQEVVTVLNYLRICDNPLQDIPLAAVLRSPFGDCSARELALIRNYTPEGPLYGALRRYAEPGEEETEERPIGRERALQEKLGAFLLQYDRLRARVPHTPIHQLIQEILDETGYGKIAAAMPAGEQRRANLEMLLERAVEFESTSYRGLFNFVRYIEHLQKYQVDFGQVNVAGEQEDTVRIMTIHKSKGLEFPIVFVSGLGKRFNLTDANSSLVLHPDLGIGAESIHPELRVKAPTLVRQVIRRQTVLESLGEELRVYYVAFTRAKEKLILTGTIDRLKRRVQALEALGRRTDRQLSYGTLEKARMAWDWILPALARHRSFDELLERYELPRGQDNPLRQAPGEFVIRVIQAEDLVWDQVENQLARRERREQILQLDPEKVYNAEKRRQLTERFSYVYPHRGDGEIPVKLTVSQLKGARLPEEDSQELYPKPRREEPQVPSFLREDTPLKGADRGTAYHRVLECLDFTRASSQEEIKEQLAALRSQEKLEEAVYKTVRPRELLRLTDSPLGRRMASAQSRGDLVREQPFVLDIPASEQNPQWSSQETILIQGVMDAYFYEDGELVLVDYKTDFVQRGQEQQLADTYRKQLLYYAQALERLTGMRVKERILYSFGAGKALRV</sequence>
<evidence type="ECO:0000256" key="15">
    <source>
        <dbReference type="SAM" id="MobiDB-lite"/>
    </source>
</evidence>
<reference evidence="18" key="1">
    <citation type="submission" date="2020-10" db="EMBL/GenBank/DDBJ databases">
        <authorList>
            <person name="Gilroy R."/>
        </authorList>
    </citation>
    <scope>NUCLEOTIDE SEQUENCE</scope>
    <source>
        <strain evidence="18">ChiSxjej1B13-7041</strain>
    </source>
</reference>
<proteinExistence type="inferred from homology"/>
<comment type="catalytic activity">
    <reaction evidence="11 13">
        <text>Couples ATP hydrolysis with the unwinding of duplex DNA by translocating in the 3'-5' direction.</text>
        <dbReference type="EC" id="5.6.2.4"/>
    </reaction>
</comment>
<feature type="binding site" evidence="14">
    <location>
        <begin position="24"/>
        <end position="31"/>
    </location>
    <ligand>
        <name>ATP</name>
        <dbReference type="ChEBI" id="CHEBI:30616"/>
    </ligand>
</feature>
<keyword evidence="4 13" id="KW-0378">Hydrolase</keyword>
<evidence type="ECO:0000256" key="8">
    <source>
        <dbReference type="ARBA" id="ARBA00023125"/>
    </source>
</evidence>
<dbReference type="PANTHER" id="PTHR11070:SF48">
    <property type="entry name" value="ATP-DEPENDENT HELICASE_NUCLEASE SUBUNIT A"/>
    <property type="match status" value="1"/>
</dbReference>
<keyword evidence="3 13" id="KW-0227">DNA damage</keyword>
<keyword evidence="8 13" id="KW-0238">DNA-binding</keyword>
<evidence type="ECO:0000256" key="12">
    <source>
        <dbReference type="ARBA" id="ARBA00048988"/>
    </source>
</evidence>
<dbReference type="InterPro" id="IPR014017">
    <property type="entry name" value="DNA_helicase_UvrD-like_C"/>
</dbReference>
<dbReference type="InterPro" id="IPR014152">
    <property type="entry name" value="AddA"/>
</dbReference>
<comment type="subunit">
    <text evidence="13">Heterodimer of AddA and AddB/RexB.</text>
</comment>
<feature type="region of interest" description="Disordered" evidence="15">
    <location>
        <begin position="1052"/>
        <end position="1075"/>
    </location>
</feature>
<keyword evidence="9 13" id="KW-0234">DNA repair</keyword>
<evidence type="ECO:0000256" key="14">
    <source>
        <dbReference type="PROSITE-ProRule" id="PRU00560"/>
    </source>
</evidence>
<dbReference type="Pfam" id="PF12705">
    <property type="entry name" value="PDDEXK_1"/>
    <property type="match status" value="1"/>
</dbReference>
<feature type="region of interest" description="Disordered" evidence="15">
    <location>
        <begin position="509"/>
        <end position="539"/>
    </location>
</feature>
<dbReference type="InterPro" id="IPR014016">
    <property type="entry name" value="UvrD-like_ATP-bd"/>
</dbReference>
<protein>
    <recommendedName>
        <fullName evidence="13">ATP-dependent helicase/nuclease subunit A</fullName>
        <ecNumber evidence="13">3.1.-.-</ecNumber>
        <ecNumber evidence="13">5.6.2.4</ecNumber>
    </recommendedName>
    <alternativeName>
        <fullName evidence="13">ATP-dependent helicase/nuclease AddA</fullName>
    </alternativeName>
    <alternativeName>
        <fullName evidence="13">DNA 3'-5' helicase AddA</fullName>
    </alternativeName>
</protein>
<keyword evidence="7 13" id="KW-0067">ATP-binding</keyword>
<keyword evidence="6 13" id="KW-0269">Exonuclease</keyword>
<dbReference type="GO" id="GO:0033202">
    <property type="term" value="C:DNA helicase complex"/>
    <property type="evidence" value="ECO:0007669"/>
    <property type="project" value="TreeGrafter"/>
</dbReference>
<evidence type="ECO:0000313" key="19">
    <source>
        <dbReference type="Proteomes" id="UP000886841"/>
    </source>
</evidence>
<dbReference type="EC" id="5.6.2.4" evidence="13"/>
<comment type="function">
    <text evidence="13">The heterodimer acts as both an ATP-dependent DNA helicase and an ATP-dependent, dual-direction single-stranded exonuclease. Recognizes the chi site generating a DNA molecule suitable for the initiation of homologous recombination. The AddA nuclease domain is required for chi fragment generation; this subunit has the helicase and 3' -&gt; 5' nuclease activities.</text>
</comment>
<reference evidence="18" key="2">
    <citation type="journal article" date="2021" name="PeerJ">
        <title>Extensive microbial diversity within the chicken gut microbiome revealed by metagenomics and culture.</title>
        <authorList>
            <person name="Gilroy R."/>
            <person name="Ravi A."/>
            <person name="Getino M."/>
            <person name="Pursley I."/>
            <person name="Horton D.L."/>
            <person name="Alikhan N.F."/>
            <person name="Baker D."/>
            <person name="Gharbi K."/>
            <person name="Hall N."/>
            <person name="Watson M."/>
            <person name="Adriaenssens E.M."/>
            <person name="Foster-Nyarko E."/>
            <person name="Jarju S."/>
            <person name="Secka A."/>
            <person name="Antonio M."/>
            <person name="Oren A."/>
            <person name="Chaudhuri R.R."/>
            <person name="La Ragione R."/>
            <person name="Hildebrand F."/>
            <person name="Pallen M.J."/>
        </authorList>
    </citation>
    <scope>NUCLEOTIDE SEQUENCE</scope>
    <source>
        <strain evidence="18">ChiSxjej1B13-7041</strain>
    </source>
</reference>
<dbReference type="GO" id="GO:0005524">
    <property type="term" value="F:ATP binding"/>
    <property type="evidence" value="ECO:0007669"/>
    <property type="project" value="UniProtKB-UniRule"/>
</dbReference>
<dbReference type="InterPro" id="IPR027417">
    <property type="entry name" value="P-loop_NTPase"/>
</dbReference>
<keyword evidence="5 13" id="KW-0347">Helicase</keyword>
<feature type="compositionally biased region" description="Basic and acidic residues" evidence="15">
    <location>
        <begin position="1065"/>
        <end position="1075"/>
    </location>
</feature>
<evidence type="ECO:0000259" key="17">
    <source>
        <dbReference type="PROSITE" id="PS51217"/>
    </source>
</evidence>
<feature type="domain" description="UvrD-like helicase ATP-binding" evidence="16">
    <location>
        <begin position="3"/>
        <end position="472"/>
    </location>
</feature>
<evidence type="ECO:0000256" key="10">
    <source>
        <dbReference type="ARBA" id="ARBA00023235"/>
    </source>
</evidence>
<dbReference type="SUPFAM" id="SSF52980">
    <property type="entry name" value="Restriction endonuclease-like"/>
    <property type="match status" value="1"/>
</dbReference>
<evidence type="ECO:0000256" key="2">
    <source>
        <dbReference type="ARBA" id="ARBA00022741"/>
    </source>
</evidence>
<keyword evidence="2 13" id="KW-0547">Nucleotide-binding</keyword>
<dbReference type="HAMAP" id="MF_01451">
    <property type="entry name" value="AddA"/>
    <property type="match status" value="1"/>
</dbReference>
<comment type="caution">
    <text evidence="18">The sequence shown here is derived from an EMBL/GenBank/DDBJ whole genome shotgun (WGS) entry which is preliminary data.</text>
</comment>
<feature type="compositionally biased region" description="Basic and acidic residues" evidence="15">
    <location>
        <begin position="516"/>
        <end position="531"/>
    </location>
</feature>
<evidence type="ECO:0000256" key="9">
    <source>
        <dbReference type="ARBA" id="ARBA00023204"/>
    </source>
</evidence>
<comment type="similarity">
    <text evidence="13">Belongs to the helicase family. AddA subfamily.</text>
</comment>
<dbReference type="InterPro" id="IPR011604">
    <property type="entry name" value="PDDEXK-like_dom_sf"/>
</dbReference>
<dbReference type="Gene3D" id="3.90.320.10">
    <property type="match status" value="1"/>
</dbReference>
<dbReference type="GO" id="GO:0003690">
    <property type="term" value="F:double-stranded DNA binding"/>
    <property type="evidence" value="ECO:0007669"/>
    <property type="project" value="UniProtKB-UniRule"/>
</dbReference>
<dbReference type="GO" id="GO:0008408">
    <property type="term" value="F:3'-5' exonuclease activity"/>
    <property type="evidence" value="ECO:0007669"/>
    <property type="project" value="UniProtKB-UniRule"/>
</dbReference>
<dbReference type="GO" id="GO:0005829">
    <property type="term" value="C:cytosol"/>
    <property type="evidence" value="ECO:0007669"/>
    <property type="project" value="TreeGrafter"/>
</dbReference>
<dbReference type="PANTHER" id="PTHR11070">
    <property type="entry name" value="UVRD / RECB / PCRA DNA HELICASE FAMILY MEMBER"/>
    <property type="match status" value="1"/>
</dbReference>